<dbReference type="Gene3D" id="1.10.10.10">
    <property type="entry name" value="Winged helix-like DNA-binding domain superfamily/Winged helix DNA-binding domain"/>
    <property type="match status" value="1"/>
</dbReference>
<dbReference type="GO" id="GO:0003700">
    <property type="term" value="F:DNA-binding transcription factor activity"/>
    <property type="evidence" value="ECO:0007669"/>
    <property type="project" value="InterPro"/>
</dbReference>
<evidence type="ECO:0000313" key="2">
    <source>
        <dbReference type="EMBL" id="AYV45948.1"/>
    </source>
</evidence>
<evidence type="ECO:0000313" key="4">
    <source>
        <dbReference type="Proteomes" id="UP000234483"/>
    </source>
</evidence>
<dbReference type="Proteomes" id="UP000281192">
    <property type="component" value="Chromosome"/>
</dbReference>
<dbReference type="Proteomes" id="UP000234483">
    <property type="component" value="Unassembled WGS sequence"/>
</dbReference>
<keyword evidence="5" id="KW-1185">Reference proteome</keyword>
<dbReference type="InterPro" id="IPR036390">
    <property type="entry name" value="WH_DNA-bd_sf"/>
</dbReference>
<reference evidence="3 4" key="1">
    <citation type="submission" date="2017-12" db="EMBL/GenBank/DDBJ databases">
        <title>The genome sequence of Caulobacter flavus CGMCC1 15093.</title>
        <authorList>
            <person name="Gao J."/>
            <person name="Mao X."/>
            <person name="Sun J."/>
        </authorList>
    </citation>
    <scope>NUCLEOTIDE SEQUENCE [LARGE SCALE GENOMIC DNA]</scope>
    <source>
        <strain evidence="3 4">CGMCC1 15093</strain>
    </source>
</reference>
<accession>A0A2N5D618</accession>
<dbReference type="SMART" id="SM00418">
    <property type="entry name" value="HTH_ARSR"/>
    <property type="match status" value="1"/>
</dbReference>
<gene>
    <name evidence="2" type="ORF">C1707_06610</name>
    <name evidence="3" type="ORF">CFHF_00735</name>
</gene>
<sequence length="116" mass="12498">MTHETRTGTVISGDELAAILSALDNPHRLRILAALKVGGRNYVSRLAREIGISRPLLHLHLNKLEAAGLVTSQLELSADGKALNYFEVADFRVELTPQSIAEAAATLSDKPERQGG</sequence>
<evidence type="ECO:0000313" key="3">
    <source>
        <dbReference type="EMBL" id="PLR21509.1"/>
    </source>
</evidence>
<dbReference type="PANTHER" id="PTHR38600:SF1">
    <property type="entry name" value="TRANSCRIPTIONAL REGULATORY PROTEIN"/>
    <property type="match status" value="1"/>
</dbReference>
<dbReference type="OrthoDB" id="166264at2"/>
<feature type="domain" description="HTH arsR-type" evidence="1">
    <location>
        <begin position="18"/>
        <end position="91"/>
    </location>
</feature>
<dbReference type="SUPFAM" id="SSF46785">
    <property type="entry name" value="Winged helix' DNA-binding domain"/>
    <property type="match status" value="1"/>
</dbReference>
<dbReference type="EMBL" id="PJRQ01000002">
    <property type="protein sequence ID" value="PLR21509.1"/>
    <property type="molecule type" value="Genomic_DNA"/>
</dbReference>
<dbReference type="InterPro" id="IPR001845">
    <property type="entry name" value="HTH_ArsR_DNA-bd_dom"/>
</dbReference>
<name>A0A2N5D618_9CAUL</name>
<dbReference type="CDD" id="cd00090">
    <property type="entry name" value="HTH_ARSR"/>
    <property type="match status" value="1"/>
</dbReference>
<evidence type="ECO:0000313" key="5">
    <source>
        <dbReference type="Proteomes" id="UP000281192"/>
    </source>
</evidence>
<evidence type="ECO:0000259" key="1">
    <source>
        <dbReference type="SMART" id="SM00418"/>
    </source>
</evidence>
<protein>
    <submittedName>
        <fullName evidence="3">Transcriptional regulator</fullName>
    </submittedName>
</protein>
<dbReference type="PANTHER" id="PTHR38600">
    <property type="entry name" value="TRANSCRIPTIONAL REGULATORY PROTEIN"/>
    <property type="match status" value="1"/>
</dbReference>
<dbReference type="Pfam" id="PF12840">
    <property type="entry name" value="HTH_20"/>
    <property type="match status" value="1"/>
</dbReference>
<organism evidence="3 4">
    <name type="scientific">Caulobacter flavus</name>
    <dbReference type="NCBI Taxonomy" id="1679497"/>
    <lineage>
        <taxon>Bacteria</taxon>
        <taxon>Pseudomonadati</taxon>
        <taxon>Pseudomonadota</taxon>
        <taxon>Alphaproteobacteria</taxon>
        <taxon>Caulobacterales</taxon>
        <taxon>Caulobacteraceae</taxon>
        <taxon>Caulobacter</taxon>
    </lineage>
</organism>
<dbReference type="InterPro" id="IPR011991">
    <property type="entry name" value="ArsR-like_HTH"/>
</dbReference>
<dbReference type="AlphaFoldDB" id="A0A2N5D618"/>
<dbReference type="EMBL" id="CP026100">
    <property type="protein sequence ID" value="AYV45948.1"/>
    <property type="molecule type" value="Genomic_DNA"/>
</dbReference>
<dbReference type="KEGG" id="cfh:C1707_06610"/>
<reference evidence="2 5" key="2">
    <citation type="submission" date="2018-01" db="EMBL/GenBank/DDBJ databases">
        <title>Complete genome sequence of Caulobacter flavus RHGG3.</title>
        <authorList>
            <person name="Yang E."/>
        </authorList>
    </citation>
    <scope>NUCLEOTIDE SEQUENCE [LARGE SCALE GENOMIC DNA]</scope>
    <source>
        <strain evidence="2 5">RHGG3</strain>
    </source>
</reference>
<proteinExistence type="predicted"/>
<dbReference type="InterPro" id="IPR036388">
    <property type="entry name" value="WH-like_DNA-bd_sf"/>
</dbReference>